<dbReference type="EMBL" id="JBHTNU010000027">
    <property type="protein sequence ID" value="MFD1428527.1"/>
    <property type="molecule type" value="Genomic_DNA"/>
</dbReference>
<evidence type="ECO:0000313" key="2">
    <source>
        <dbReference type="EMBL" id="MFD1428527.1"/>
    </source>
</evidence>
<dbReference type="Proteomes" id="UP001597282">
    <property type="component" value="Unassembled WGS sequence"/>
</dbReference>
<evidence type="ECO:0000313" key="3">
    <source>
        <dbReference type="Proteomes" id="UP001597282"/>
    </source>
</evidence>
<evidence type="ECO:0000259" key="1">
    <source>
        <dbReference type="Pfam" id="PF13021"/>
    </source>
</evidence>
<reference evidence="3" key="1">
    <citation type="journal article" date="2019" name="Int. J. Syst. Evol. Microbiol.">
        <title>The Global Catalogue of Microorganisms (GCM) 10K type strain sequencing project: providing services to taxonomists for standard genome sequencing and annotation.</title>
        <authorList>
            <consortium name="The Broad Institute Genomics Platform"/>
            <consortium name="The Broad Institute Genome Sequencing Center for Infectious Disease"/>
            <person name="Wu L."/>
            <person name="Ma J."/>
        </authorList>
    </citation>
    <scope>NUCLEOTIDE SEQUENCE [LARGE SCALE GENOMIC DNA]</scope>
    <source>
        <strain evidence="3">S1</strain>
    </source>
</reference>
<sequence>MKRVYHRAITLFRELHPEADDLILVANVRHANEKNLLNRRKLKIFNHRAVDEP</sequence>
<dbReference type="RefSeq" id="WP_429246336.1">
    <property type="nucleotide sequence ID" value="NZ_JBNPXF010000003.1"/>
</dbReference>
<proteinExistence type="predicted"/>
<keyword evidence="3" id="KW-1185">Reference proteome</keyword>
<feature type="domain" description="DUF3885" evidence="1">
    <location>
        <begin position="1"/>
        <end position="48"/>
    </location>
</feature>
<protein>
    <recommendedName>
        <fullName evidence="1">DUF3885 domain-containing protein</fullName>
    </recommendedName>
</protein>
<gene>
    <name evidence="2" type="ORF">ACFQ4Y_16675</name>
</gene>
<accession>A0ABW4CCM5</accession>
<comment type="caution">
    <text evidence="2">The sequence shown here is derived from an EMBL/GenBank/DDBJ whole genome shotgun (WGS) entry which is preliminary data.</text>
</comment>
<dbReference type="Pfam" id="PF13021">
    <property type="entry name" value="DUF3885"/>
    <property type="match status" value="1"/>
</dbReference>
<name>A0ABW4CCM5_9BACL</name>
<organism evidence="2 3">
    <name type="scientific">Kroppenstedtia sanguinis</name>
    <dbReference type="NCBI Taxonomy" id="1380684"/>
    <lineage>
        <taxon>Bacteria</taxon>
        <taxon>Bacillati</taxon>
        <taxon>Bacillota</taxon>
        <taxon>Bacilli</taxon>
        <taxon>Bacillales</taxon>
        <taxon>Thermoactinomycetaceae</taxon>
        <taxon>Kroppenstedtia</taxon>
    </lineage>
</organism>
<dbReference type="InterPro" id="IPR024976">
    <property type="entry name" value="DUF3885"/>
</dbReference>